<dbReference type="GO" id="GO:0046872">
    <property type="term" value="F:metal ion binding"/>
    <property type="evidence" value="ECO:0007669"/>
    <property type="project" value="UniProtKB-KW"/>
</dbReference>
<evidence type="ECO:0000313" key="9">
    <source>
        <dbReference type="Proteomes" id="UP000315496"/>
    </source>
</evidence>
<evidence type="ECO:0000259" key="7">
    <source>
        <dbReference type="Pfam" id="PF03828"/>
    </source>
</evidence>
<organism evidence="8 9">
    <name type="scientific">Giardia muris</name>
    <dbReference type="NCBI Taxonomy" id="5742"/>
    <lineage>
        <taxon>Eukaryota</taxon>
        <taxon>Metamonada</taxon>
        <taxon>Diplomonadida</taxon>
        <taxon>Hexamitidae</taxon>
        <taxon>Giardiinae</taxon>
        <taxon>Giardia</taxon>
    </lineage>
</organism>
<feature type="domain" description="PAP-associated" evidence="7">
    <location>
        <begin position="438"/>
        <end position="475"/>
    </location>
</feature>
<evidence type="ECO:0000256" key="6">
    <source>
        <dbReference type="SAM" id="MobiDB-lite"/>
    </source>
</evidence>
<evidence type="ECO:0000256" key="3">
    <source>
        <dbReference type="ARBA" id="ARBA00022679"/>
    </source>
</evidence>
<feature type="region of interest" description="Disordered" evidence="6">
    <location>
        <begin position="1"/>
        <end position="39"/>
    </location>
</feature>
<dbReference type="AlphaFoldDB" id="A0A4Z1SL67"/>
<comment type="cofactor">
    <cofactor evidence="2">
        <name>Mg(2+)</name>
        <dbReference type="ChEBI" id="CHEBI:18420"/>
    </cofactor>
</comment>
<proteinExistence type="predicted"/>
<dbReference type="Gene3D" id="1.10.1410.10">
    <property type="match status" value="1"/>
</dbReference>
<sequence>MKPSSPVRGLEPREGGRSNQFRRERRSRPRADKGRGSWTSCVPEIDPSLLEHGLHPMSLDRKNPNLTYRDLRNFETCEQHLEQLEARAITKEVIDAAMKYVQEHVDKAFGAIAEIKPYGGSVNGISLQQGDIDSTLLVADLNAAESEAASYFGKRIDDVLDPANPDYDVAFKGLFGHLDFRATDYYRGVLMDVETLIYADSLVKGTKPEGINLDLAKVMLTRRKKWRDILILARLAAEFYSEEIDAFVWRSRIPVVKLFLKYDKVLKRIVPAEESREQMRQGHLTSYKADVLQSIIMEVDGRVVSSPSQCNTKLVALHVDICLNNHLALRNTALIGEYLKADRRAKDLILLVKHWAIERRICDTRSGGLSSYGFVLMVIFYLQVLAKPVLPLLQPGREPGPIVSGFDTGFLNVNDAWDRYMKAHGFAIRPHNDAKLPALLYGFFKFYAYQFNCQEAVVSIRFGRSLSRLDKGWENLHSTEPFGWHEPPSIGVTTLTSNPFKYAAPLDPLLHQHLEMEVQLEEARQSHFVCIEDPFETHIDVGRPISEDTLKDFFREFRRACCVLRTTRLPLESLFLNAREHPLGDTDLNIEGILNASELPPPLVQVQITSPAASVFSFEDHPHDSSGVSEPSDVSEE</sequence>
<gene>
    <name evidence="8" type="ORF">GMRT_13408</name>
</gene>
<dbReference type="SUPFAM" id="SSF81301">
    <property type="entry name" value="Nucleotidyltransferase"/>
    <property type="match status" value="1"/>
</dbReference>
<dbReference type="OrthoDB" id="10249879at2759"/>
<protein>
    <submittedName>
        <fullName evidence="8">Caffeine-induced death protein 1-like protein</fullName>
    </submittedName>
</protein>
<dbReference type="EMBL" id="VDLU01000005">
    <property type="protein sequence ID" value="TNJ26376.1"/>
    <property type="molecule type" value="Genomic_DNA"/>
</dbReference>
<reference evidence="8 9" key="1">
    <citation type="submission" date="2019-05" db="EMBL/GenBank/DDBJ databases">
        <title>The compact genome of Giardia muris reveals important steps in the evolution of intestinal protozoan parasites.</title>
        <authorList>
            <person name="Xu F."/>
            <person name="Jimenez-Gonzalez A."/>
            <person name="Einarsson E."/>
            <person name="Astvaldsson A."/>
            <person name="Peirasmaki D."/>
            <person name="Eckmann L."/>
            <person name="Andersson J.O."/>
            <person name="Svard S.G."/>
            <person name="Jerlstrom-Hultqvist J."/>
        </authorList>
    </citation>
    <scope>NUCLEOTIDE SEQUENCE [LARGE SCALE GENOMIC DNA]</scope>
    <source>
        <strain evidence="8 9">Roberts-Thomson</strain>
    </source>
</reference>
<dbReference type="Proteomes" id="UP000315496">
    <property type="component" value="Chromosome 5"/>
</dbReference>
<dbReference type="VEuPathDB" id="GiardiaDB:GMRT_13408"/>
<dbReference type="Pfam" id="PF03828">
    <property type="entry name" value="PAP_assoc"/>
    <property type="match status" value="1"/>
</dbReference>
<name>A0A4Z1SL67_GIAMU</name>
<keyword evidence="5" id="KW-0460">Magnesium</keyword>
<dbReference type="GO" id="GO:0016779">
    <property type="term" value="F:nucleotidyltransferase activity"/>
    <property type="evidence" value="ECO:0007669"/>
    <property type="project" value="TreeGrafter"/>
</dbReference>
<keyword evidence="3" id="KW-0808">Transferase</keyword>
<evidence type="ECO:0000256" key="5">
    <source>
        <dbReference type="ARBA" id="ARBA00022842"/>
    </source>
</evidence>
<keyword evidence="9" id="KW-1185">Reference proteome</keyword>
<dbReference type="InterPro" id="IPR002058">
    <property type="entry name" value="PAP_assoc"/>
</dbReference>
<evidence type="ECO:0000256" key="1">
    <source>
        <dbReference type="ARBA" id="ARBA00001936"/>
    </source>
</evidence>
<dbReference type="PANTHER" id="PTHR12271">
    <property type="entry name" value="POLY A POLYMERASE CID PAP -RELATED"/>
    <property type="match status" value="1"/>
</dbReference>
<comment type="cofactor">
    <cofactor evidence="1">
        <name>Mn(2+)</name>
        <dbReference type="ChEBI" id="CHEBI:29035"/>
    </cofactor>
</comment>
<dbReference type="GO" id="GO:0031123">
    <property type="term" value="P:RNA 3'-end processing"/>
    <property type="evidence" value="ECO:0007669"/>
    <property type="project" value="TreeGrafter"/>
</dbReference>
<accession>A0A4Z1SL67</accession>
<evidence type="ECO:0000313" key="8">
    <source>
        <dbReference type="EMBL" id="TNJ26376.1"/>
    </source>
</evidence>
<dbReference type="PANTHER" id="PTHR12271:SF40">
    <property type="entry name" value="POLY(A) RNA POLYMERASE GLD2"/>
    <property type="match status" value="1"/>
</dbReference>
<dbReference type="InterPro" id="IPR043519">
    <property type="entry name" value="NT_sf"/>
</dbReference>
<comment type="caution">
    <text evidence="8">The sequence shown here is derived from an EMBL/GenBank/DDBJ whole genome shotgun (WGS) entry which is preliminary data.</text>
</comment>
<keyword evidence="4" id="KW-0479">Metal-binding</keyword>
<evidence type="ECO:0000256" key="4">
    <source>
        <dbReference type="ARBA" id="ARBA00022723"/>
    </source>
</evidence>
<evidence type="ECO:0000256" key="2">
    <source>
        <dbReference type="ARBA" id="ARBA00001946"/>
    </source>
</evidence>
<dbReference type="SUPFAM" id="SSF81631">
    <property type="entry name" value="PAP/OAS1 substrate-binding domain"/>
    <property type="match status" value="1"/>
</dbReference>